<name>A0ACB5RDA7_9CLOT</name>
<accession>A0ACB5RDA7</accession>
<comment type="caution">
    <text evidence="1">The sequence shown here is derived from an EMBL/GenBank/DDBJ whole genome shotgun (WGS) entry which is preliminary data.</text>
</comment>
<sequence length="96" mass="11339">MMRYVKAKKVLPKEIIEIIQEYVDGEYIYIPRKSGNEKAWGEKNGTRSSLKQRNSEIYIKYINNISIKELARLYFLSEHSIRRIINQEGSLRTSSI</sequence>
<evidence type="ECO:0000313" key="2">
    <source>
        <dbReference type="Proteomes" id="UP001058074"/>
    </source>
</evidence>
<dbReference type="EMBL" id="BROD01000001">
    <property type="protein sequence ID" value="GKX67135.1"/>
    <property type="molecule type" value="Genomic_DNA"/>
</dbReference>
<gene>
    <name evidence="1" type="ORF">rsdtw13_23930</name>
</gene>
<dbReference type="Proteomes" id="UP001058074">
    <property type="component" value="Unassembled WGS sequence"/>
</dbReference>
<evidence type="ECO:0000313" key="1">
    <source>
        <dbReference type="EMBL" id="GKX67135.1"/>
    </source>
</evidence>
<organism evidence="1 2">
    <name type="scientific">Inconstantimicrobium mannanitabidum</name>
    <dbReference type="NCBI Taxonomy" id="1604901"/>
    <lineage>
        <taxon>Bacteria</taxon>
        <taxon>Bacillati</taxon>
        <taxon>Bacillota</taxon>
        <taxon>Clostridia</taxon>
        <taxon>Eubacteriales</taxon>
        <taxon>Clostridiaceae</taxon>
        <taxon>Inconstantimicrobium</taxon>
    </lineage>
</organism>
<protein>
    <submittedName>
        <fullName evidence="1">Uncharacterized protein</fullName>
    </submittedName>
</protein>
<reference evidence="1" key="1">
    <citation type="journal article" date="2025" name="Int. J. Syst. Evol. Microbiol.">
        <title>Inconstantimicrobium mannanitabidum sp. nov., a novel member of the family Clostridiaceae isolated from anoxic soil under the treatment of reductive soil disinfestation.</title>
        <authorList>
            <person name="Ueki A."/>
            <person name="Tonouchi A."/>
            <person name="Honma S."/>
            <person name="Kaku N."/>
            <person name="Ueki K."/>
        </authorList>
    </citation>
    <scope>NUCLEOTIDE SEQUENCE</scope>
    <source>
        <strain evidence="1">TW13</strain>
    </source>
</reference>
<proteinExistence type="predicted"/>
<keyword evidence="2" id="KW-1185">Reference proteome</keyword>